<reference evidence="3" key="1">
    <citation type="submission" date="2025-08" db="UniProtKB">
        <authorList>
            <consortium name="RefSeq"/>
        </authorList>
    </citation>
    <scope>IDENTIFICATION</scope>
    <source>
        <strain evidence="3">OHB3-1</strain>
    </source>
</reference>
<dbReference type="PANTHER" id="PTHR33287:SF8">
    <property type="entry name" value="TRANSMEMBRANE PROTEIN 188"/>
    <property type="match status" value="1"/>
</dbReference>
<dbReference type="OrthoDB" id="1250556at2759"/>
<dbReference type="RefSeq" id="XP_022157172.1">
    <property type="nucleotide sequence ID" value="XM_022301480.1"/>
</dbReference>
<dbReference type="PANTHER" id="PTHR33287">
    <property type="entry name" value="OS03G0453550 PROTEIN"/>
    <property type="match status" value="1"/>
</dbReference>
<evidence type="ECO:0000256" key="1">
    <source>
        <dbReference type="SAM" id="Phobius"/>
    </source>
</evidence>
<keyword evidence="1" id="KW-1133">Transmembrane helix</keyword>
<dbReference type="KEGG" id="mcha:111023951"/>
<organism evidence="2 3">
    <name type="scientific">Momordica charantia</name>
    <name type="common">Bitter gourd</name>
    <name type="synonym">Balsam pear</name>
    <dbReference type="NCBI Taxonomy" id="3673"/>
    <lineage>
        <taxon>Eukaryota</taxon>
        <taxon>Viridiplantae</taxon>
        <taxon>Streptophyta</taxon>
        <taxon>Embryophyta</taxon>
        <taxon>Tracheophyta</taxon>
        <taxon>Spermatophyta</taxon>
        <taxon>Magnoliopsida</taxon>
        <taxon>eudicotyledons</taxon>
        <taxon>Gunneridae</taxon>
        <taxon>Pentapetalae</taxon>
        <taxon>rosids</taxon>
        <taxon>fabids</taxon>
        <taxon>Cucurbitales</taxon>
        <taxon>Cucurbitaceae</taxon>
        <taxon>Momordiceae</taxon>
        <taxon>Momordica</taxon>
    </lineage>
</organism>
<evidence type="ECO:0000313" key="3">
    <source>
        <dbReference type="RefSeq" id="XP_022157172.1"/>
    </source>
</evidence>
<dbReference type="GeneID" id="111023951"/>
<proteinExistence type="predicted"/>
<protein>
    <submittedName>
        <fullName evidence="3">Uncharacterized protein LOC111023951</fullName>
    </submittedName>
</protein>
<keyword evidence="1" id="KW-0472">Membrane</keyword>
<sequence>MKLRVLKRDFEELKLLAEKQEPILRFYESRAQNITMGYLIWERFFFFALSQTSSPLKCIDWRVVLGLSLVCSFVYFLLFLEAVTMLYRTQNQMDMICKEQSDICQQILDAGNQDDGGSAMEAGDLSDGVAFNFSFHMRTTLNYDYSFRIFQKKVYISAIISSLVAVTALELYA</sequence>
<accession>A0A6J1DTV6</accession>
<feature type="transmembrane region" description="Helical" evidence="1">
    <location>
        <begin position="154"/>
        <end position="172"/>
    </location>
</feature>
<gene>
    <name evidence="3" type="primary">LOC111023951</name>
</gene>
<dbReference type="AlphaFoldDB" id="A0A6J1DTV6"/>
<dbReference type="Proteomes" id="UP000504603">
    <property type="component" value="Unplaced"/>
</dbReference>
<evidence type="ECO:0000313" key="2">
    <source>
        <dbReference type="Proteomes" id="UP000504603"/>
    </source>
</evidence>
<keyword evidence="1" id="KW-0812">Transmembrane</keyword>
<feature type="transmembrane region" description="Helical" evidence="1">
    <location>
        <begin position="63"/>
        <end position="87"/>
    </location>
</feature>
<keyword evidence="2" id="KW-1185">Reference proteome</keyword>
<name>A0A6J1DTV6_MOMCH</name>